<name>A0ACC0ZTJ3_9ROSI</name>
<comment type="caution">
    <text evidence="1">The sequence shown here is derived from an EMBL/GenBank/DDBJ whole genome shotgun (WGS) entry which is preliminary data.</text>
</comment>
<organism evidence="1 2">
    <name type="scientific">Pistacia atlantica</name>
    <dbReference type="NCBI Taxonomy" id="434234"/>
    <lineage>
        <taxon>Eukaryota</taxon>
        <taxon>Viridiplantae</taxon>
        <taxon>Streptophyta</taxon>
        <taxon>Embryophyta</taxon>
        <taxon>Tracheophyta</taxon>
        <taxon>Spermatophyta</taxon>
        <taxon>Magnoliopsida</taxon>
        <taxon>eudicotyledons</taxon>
        <taxon>Gunneridae</taxon>
        <taxon>Pentapetalae</taxon>
        <taxon>rosids</taxon>
        <taxon>malvids</taxon>
        <taxon>Sapindales</taxon>
        <taxon>Anacardiaceae</taxon>
        <taxon>Pistacia</taxon>
    </lineage>
</organism>
<accession>A0ACC0ZTJ3</accession>
<gene>
    <name evidence="1" type="ORF">Patl1_33481</name>
</gene>
<evidence type="ECO:0000313" key="2">
    <source>
        <dbReference type="Proteomes" id="UP001164250"/>
    </source>
</evidence>
<keyword evidence="2" id="KW-1185">Reference proteome</keyword>
<protein>
    <submittedName>
        <fullName evidence="1">Uncharacterized protein</fullName>
    </submittedName>
</protein>
<evidence type="ECO:0000313" key="1">
    <source>
        <dbReference type="EMBL" id="KAJ0075399.1"/>
    </source>
</evidence>
<reference evidence="2" key="1">
    <citation type="journal article" date="2023" name="G3 (Bethesda)">
        <title>Genome assembly and association tests identify interacting loci associated with vigor, precocity, and sex in interspecific pistachio rootstocks.</title>
        <authorList>
            <person name="Palmer W."/>
            <person name="Jacygrad E."/>
            <person name="Sagayaradj S."/>
            <person name="Cavanaugh K."/>
            <person name="Han R."/>
            <person name="Bertier L."/>
            <person name="Beede B."/>
            <person name="Kafkas S."/>
            <person name="Golino D."/>
            <person name="Preece J."/>
            <person name="Michelmore R."/>
        </authorList>
    </citation>
    <scope>NUCLEOTIDE SEQUENCE [LARGE SCALE GENOMIC DNA]</scope>
</reference>
<dbReference type="Proteomes" id="UP001164250">
    <property type="component" value="Chromosome 15"/>
</dbReference>
<proteinExistence type="predicted"/>
<sequence>MHRRCLKDEITKSRLAFLETMSILLSNVFCVMDRIWAHFFSQEGVSLFVLFLAAIKWHYFTTKRLLNKHRMSPSIVGFIESSRVFAEDNKEDGKSVCSFHCFGHDFTPKCLLHSTFLVRLSKHQR</sequence>
<dbReference type="EMBL" id="CM047910">
    <property type="protein sequence ID" value="KAJ0075399.1"/>
    <property type="molecule type" value="Genomic_DNA"/>
</dbReference>